<dbReference type="RefSeq" id="WP_298456240.1">
    <property type="nucleotide sequence ID" value="NZ_JAUEII010000059.1"/>
</dbReference>
<feature type="transmembrane region" description="Helical" evidence="2">
    <location>
        <begin position="85"/>
        <end position="106"/>
    </location>
</feature>
<feature type="compositionally biased region" description="Polar residues" evidence="1">
    <location>
        <begin position="143"/>
        <end position="152"/>
    </location>
</feature>
<gene>
    <name evidence="3" type="ORF">QVO10_16635</name>
</gene>
<name>A0ABT7XAV0_9BACE</name>
<keyword evidence="2" id="KW-0472">Membrane</keyword>
<evidence type="ECO:0000256" key="1">
    <source>
        <dbReference type="SAM" id="MobiDB-lite"/>
    </source>
</evidence>
<sequence length="152" mass="17555">MEVIKGILALLGLGGLSLTLVWLLFAVFNLLWAILSAVLATRRGRNAWNWFFLSCFYGIFGLLFLACSRTINQGEYKESDTLSKVLWAVFLIPTTIIVTLSIIISVEKKKDEELTRKVLEDMKREEQIYPQNEDDNSYRKNMPNANENEYPW</sequence>
<dbReference type="Proteomes" id="UP001167871">
    <property type="component" value="Unassembled WGS sequence"/>
</dbReference>
<dbReference type="EMBL" id="JAUEII010000059">
    <property type="protein sequence ID" value="MDN0050973.1"/>
    <property type="molecule type" value="Genomic_DNA"/>
</dbReference>
<keyword evidence="2" id="KW-1133">Transmembrane helix</keyword>
<reference evidence="3" key="2">
    <citation type="submission" date="2024-05" db="EMBL/GenBank/DDBJ databases">
        <title>Identification and characterization of horizontal gene transfer across gut microbiota members of farm animals based on homology search.</title>
        <authorList>
            <person name="Schwarzerova J."/>
            <person name="Nykrynova M."/>
            <person name="Jureckova K."/>
            <person name="Cejkova D."/>
            <person name="Rychlik I."/>
        </authorList>
    </citation>
    <scope>NUCLEOTIDE SEQUENCE</scope>
    <source>
        <strain evidence="3">84_SSukc20</strain>
    </source>
</reference>
<feature type="transmembrane region" description="Helical" evidence="2">
    <location>
        <begin position="6"/>
        <end position="35"/>
    </location>
</feature>
<keyword evidence="2" id="KW-0812">Transmembrane</keyword>
<feature type="transmembrane region" description="Helical" evidence="2">
    <location>
        <begin position="47"/>
        <end position="65"/>
    </location>
</feature>
<evidence type="ECO:0000256" key="2">
    <source>
        <dbReference type="SAM" id="Phobius"/>
    </source>
</evidence>
<evidence type="ECO:0000313" key="4">
    <source>
        <dbReference type="Proteomes" id="UP001167871"/>
    </source>
</evidence>
<feature type="region of interest" description="Disordered" evidence="1">
    <location>
        <begin position="125"/>
        <end position="152"/>
    </location>
</feature>
<evidence type="ECO:0000313" key="3">
    <source>
        <dbReference type="EMBL" id="MDN0050973.1"/>
    </source>
</evidence>
<protein>
    <recommendedName>
        <fullName evidence="5">Transmembrane protein</fullName>
    </recommendedName>
</protein>
<evidence type="ECO:0008006" key="5">
    <source>
        <dbReference type="Google" id="ProtNLM"/>
    </source>
</evidence>
<reference evidence="3" key="1">
    <citation type="submission" date="2023-06" db="EMBL/GenBank/DDBJ databases">
        <authorList>
            <person name="Zeman M."/>
            <person name="Kubasova T."/>
            <person name="Jahodarova E."/>
            <person name="Nykrynova M."/>
            <person name="Rychlik I."/>
        </authorList>
    </citation>
    <scope>NUCLEOTIDE SEQUENCE</scope>
    <source>
        <strain evidence="3">84_SSukc20</strain>
    </source>
</reference>
<organism evidence="3 4">
    <name type="scientific">Bacteroides gallinaceum</name>
    <dbReference type="NCBI Taxonomy" id="1462571"/>
    <lineage>
        <taxon>Bacteria</taxon>
        <taxon>Pseudomonadati</taxon>
        <taxon>Bacteroidota</taxon>
        <taxon>Bacteroidia</taxon>
        <taxon>Bacteroidales</taxon>
        <taxon>Bacteroidaceae</taxon>
        <taxon>Bacteroides</taxon>
    </lineage>
</organism>
<accession>A0ABT7XAV0</accession>
<keyword evidence="4" id="KW-1185">Reference proteome</keyword>
<comment type="caution">
    <text evidence="3">The sequence shown here is derived from an EMBL/GenBank/DDBJ whole genome shotgun (WGS) entry which is preliminary data.</text>
</comment>
<proteinExistence type="predicted"/>